<dbReference type="InterPro" id="IPR010412">
    <property type="entry name" value="DUF1007"/>
</dbReference>
<gene>
    <name evidence="1" type="ORF">SDC9_16360</name>
</gene>
<evidence type="ECO:0000313" key="1">
    <source>
        <dbReference type="EMBL" id="MPL70602.1"/>
    </source>
</evidence>
<dbReference type="EMBL" id="VSSQ01000054">
    <property type="protein sequence ID" value="MPL70602.1"/>
    <property type="molecule type" value="Genomic_DNA"/>
</dbReference>
<protein>
    <recommendedName>
        <fullName evidence="2">EF-hand domain-containing protein</fullName>
    </recommendedName>
</protein>
<dbReference type="AlphaFoldDB" id="A0A644TWN0"/>
<sequence length="218" mass="25255">MRISSVLRSLIFLVLLGSAAPLFAHPHMSLVASCEFVWKDDTLSGVHIDWAFDPYFSADIIRGFDSNGDGKFDPDETQAVYDNAFQNLKNYHFFTFIRQGSRRTNPASVKDFSVSQKSGTLHYRFFVDLSAYRGELSLSLYDYTYYCAIDYAKERAVILKFDQTQVRPIAEIVENKKYPVYYNPTGAIDDNTIYYTWKKGLLTFYPREIVIRYDVIKN</sequence>
<proteinExistence type="predicted"/>
<name>A0A644TWN0_9ZZZZ</name>
<evidence type="ECO:0008006" key="2">
    <source>
        <dbReference type="Google" id="ProtNLM"/>
    </source>
</evidence>
<accession>A0A644TWN0</accession>
<dbReference type="Pfam" id="PF06226">
    <property type="entry name" value="DUF1007"/>
    <property type="match status" value="1"/>
</dbReference>
<reference evidence="1" key="1">
    <citation type="submission" date="2019-08" db="EMBL/GenBank/DDBJ databases">
        <authorList>
            <person name="Kucharzyk K."/>
            <person name="Murdoch R.W."/>
            <person name="Higgins S."/>
            <person name="Loffler F."/>
        </authorList>
    </citation>
    <scope>NUCLEOTIDE SEQUENCE</scope>
</reference>
<comment type="caution">
    <text evidence="1">The sequence shown here is derived from an EMBL/GenBank/DDBJ whole genome shotgun (WGS) entry which is preliminary data.</text>
</comment>
<organism evidence="1">
    <name type="scientific">bioreactor metagenome</name>
    <dbReference type="NCBI Taxonomy" id="1076179"/>
    <lineage>
        <taxon>unclassified sequences</taxon>
        <taxon>metagenomes</taxon>
        <taxon>ecological metagenomes</taxon>
    </lineage>
</organism>
<dbReference type="PROSITE" id="PS51257">
    <property type="entry name" value="PROKAR_LIPOPROTEIN"/>
    <property type="match status" value="1"/>
</dbReference>